<evidence type="ECO:0000313" key="4">
    <source>
        <dbReference type="Proteomes" id="UP001152798"/>
    </source>
</evidence>
<feature type="region of interest" description="Disordered" evidence="1">
    <location>
        <begin position="44"/>
        <end position="83"/>
    </location>
</feature>
<feature type="compositionally biased region" description="Pro residues" evidence="1">
    <location>
        <begin position="51"/>
        <end position="77"/>
    </location>
</feature>
<organism evidence="3 4">
    <name type="scientific">Nezara viridula</name>
    <name type="common">Southern green stink bug</name>
    <name type="synonym">Cimex viridulus</name>
    <dbReference type="NCBI Taxonomy" id="85310"/>
    <lineage>
        <taxon>Eukaryota</taxon>
        <taxon>Metazoa</taxon>
        <taxon>Ecdysozoa</taxon>
        <taxon>Arthropoda</taxon>
        <taxon>Hexapoda</taxon>
        <taxon>Insecta</taxon>
        <taxon>Pterygota</taxon>
        <taxon>Neoptera</taxon>
        <taxon>Paraneoptera</taxon>
        <taxon>Hemiptera</taxon>
        <taxon>Heteroptera</taxon>
        <taxon>Panheteroptera</taxon>
        <taxon>Pentatomomorpha</taxon>
        <taxon>Pentatomoidea</taxon>
        <taxon>Pentatomidae</taxon>
        <taxon>Pentatominae</taxon>
        <taxon>Nezara</taxon>
    </lineage>
</organism>
<keyword evidence="2" id="KW-0732">Signal</keyword>
<dbReference type="PROSITE" id="PS51257">
    <property type="entry name" value="PROKAR_LIPOPROTEIN"/>
    <property type="match status" value="1"/>
</dbReference>
<evidence type="ECO:0000256" key="2">
    <source>
        <dbReference type="SAM" id="SignalP"/>
    </source>
</evidence>
<feature type="signal peptide" evidence="2">
    <location>
        <begin position="1"/>
        <end position="19"/>
    </location>
</feature>
<keyword evidence="4" id="KW-1185">Reference proteome</keyword>
<evidence type="ECO:0008006" key="5">
    <source>
        <dbReference type="Google" id="ProtNLM"/>
    </source>
</evidence>
<evidence type="ECO:0000313" key="3">
    <source>
        <dbReference type="EMBL" id="CAH1403129.1"/>
    </source>
</evidence>
<dbReference type="EMBL" id="OV725081">
    <property type="protein sequence ID" value="CAH1403129.1"/>
    <property type="molecule type" value="Genomic_DNA"/>
</dbReference>
<gene>
    <name evidence="3" type="ORF">NEZAVI_LOCUS11787</name>
</gene>
<name>A0A9P0HJZ3_NEZVI</name>
<dbReference type="AlphaFoldDB" id="A0A9P0HJZ3"/>
<feature type="region of interest" description="Disordered" evidence="1">
    <location>
        <begin position="149"/>
        <end position="184"/>
    </location>
</feature>
<proteinExistence type="predicted"/>
<reference evidence="3" key="1">
    <citation type="submission" date="2022-01" db="EMBL/GenBank/DDBJ databases">
        <authorList>
            <person name="King R."/>
        </authorList>
    </citation>
    <scope>NUCLEOTIDE SEQUENCE</scope>
</reference>
<dbReference type="OrthoDB" id="6631087at2759"/>
<protein>
    <recommendedName>
        <fullName evidence="5">Neuropeptide</fullName>
    </recommendedName>
</protein>
<sequence>MFLKSEVIILSVLVVACLAQEKWVWNGKTAKAVRVRYGIVEPEDDYRPRPSFRPPPPDLPPLIRPPTHNLPPPPLPPTRHDSDPTSFEKCKCVHSFNCKSPGLLFGSCDKGKKYCCEKSVEPSETKGFHPDQREPEVLAGPGGPVDHIRNQNAGHQGLGSYGQPYDRPGNGALGGYGQPRGTRF</sequence>
<accession>A0A9P0HJZ3</accession>
<dbReference type="Proteomes" id="UP001152798">
    <property type="component" value="Chromosome 5"/>
</dbReference>
<evidence type="ECO:0000256" key="1">
    <source>
        <dbReference type="SAM" id="MobiDB-lite"/>
    </source>
</evidence>
<feature type="chain" id="PRO_5040185954" description="Neuropeptide" evidence="2">
    <location>
        <begin position="20"/>
        <end position="184"/>
    </location>
</feature>